<keyword evidence="2" id="KW-1185">Reference proteome</keyword>
<reference evidence="1" key="1">
    <citation type="journal article" date="2017" name="Mycologia">
        <title>Fusarium algeriense, sp. nov., a novel toxigenic crown rot pathogen of durum wheat from Algeria is nested in the Fusarium burgessii species complex.</title>
        <authorList>
            <person name="Laraba I."/>
            <person name="Keddad A."/>
            <person name="Boureghda H."/>
            <person name="Abdallah N."/>
            <person name="Vaughan M.M."/>
            <person name="Proctor R.H."/>
            <person name="Busman M."/>
            <person name="O'Donnell K."/>
        </authorList>
    </citation>
    <scope>NUCLEOTIDE SEQUENCE</scope>
    <source>
        <strain evidence="1">NRRL 25174</strain>
    </source>
</reference>
<proteinExistence type="predicted"/>
<evidence type="ECO:0000313" key="1">
    <source>
        <dbReference type="EMBL" id="KAF4340231.1"/>
    </source>
</evidence>
<accession>A0A9P5AKF2</accession>
<dbReference type="AlphaFoldDB" id="A0A9P5AKF2"/>
<dbReference type="Proteomes" id="UP000730481">
    <property type="component" value="Unassembled WGS sequence"/>
</dbReference>
<protein>
    <submittedName>
        <fullName evidence="1">Uncharacterized protein</fullName>
    </submittedName>
</protein>
<gene>
    <name evidence="1" type="ORF">FBEOM_5928</name>
</gene>
<sequence>MISEGKQFEEMERNLDNTTKRLEAIASKMKAKFKRKSKTKLRRALVQAKIKTVNAVRYLCFKLDDEVTPNLTPGMWAILIMVTVLAAAEGKAEVVAVVMEGEEVKVEEAVEGSWTTSKCQ</sequence>
<comment type="caution">
    <text evidence="1">The sequence shown here is derived from an EMBL/GenBank/DDBJ whole genome shotgun (WGS) entry which is preliminary data.</text>
</comment>
<name>A0A9P5AKF2_9HYPO</name>
<evidence type="ECO:0000313" key="2">
    <source>
        <dbReference type="Proteomes" id="UP000730481"/>
    </source>
</evidence>
<reference evidence="1" key="2">
    <citation type="submission" date="2020-02" db="EMBL/GenBank/DDBJ databases">
        <title>Identification and distribution of gene clusters putatively required for synthesis of sphingolipid metabolism inhibitors in phylogenetically diverse species of the filamentous fungus Fusarium.</title>
        <authorList>
            <person name="Kim H.-S."/>
            <person name="Busman M."/>
            <person name="Brown D.W."/>
            <person name="Divon H."/>
            <person name="Uhlig S."/>
            <person name="Proctor R.H."/>
        </authorList>
    </citation>
    <scope>NUCLEOTIDE SEQUENCE</scope>
    <source>
        <strain evidence="1">NRRL 25174</strain>
    </source>
</reference>
<organism evidence="1 2">
    <name type="scientific">Fusarium beomiforme</name>
    <dbReference type="NCBI Taxonomy" id="44412"/>
    <lineage>
        <taxon>Eukaryota</taxon>
        <taxon>Fungi</taxon>
        <taxon>Dikarya</taxon>
        <taxon>Ascomycota</taxon>
        <taxon>Pezizomycotina</taxon>
        <taxon>Sordariomycetes</taxon>
        <taxon>Hypocreomycetidae</taxon>
        <taxon>Hypocreales</taxon>
        <taxon>Nectriaceae</taxon>
        <taxon>Fusarium</taxon>
        <taxon>Fusarium burgessii species complex</taxon>
    </lineage>
</organism>
<dbReference type="EMBL" id="PVQB02000246">
    <property type="protein sequence ID" value="KAF4340231.1"/>
    <property type="molecule type" value="Genomic_DNA"/>
</dbReference>